<organism evidence="3 4">
    <name type="scientific">Agrocybe chaxingu</name>
    <dbReference type="NCBI Taxonomy" id="84603"/>
    <lineage>
        <taxon>Eukaryota</taxon>
        <taxon>Fungi</taxon>
        <taxon>Dikarya</taxon>
        <taxon>Basidiomycota</taxon>
        <taxon>Agaricomycotina</taxon>
        <taxon>Agaricomycetes</taxon>
        <taxon>Agaricomycetidae</taxon>
        <taxon>Agaricales</taxon>
        <taxon>Agaricineae</taxon>
        <taxon>Strophariaceae</taxon>
        <taxon>Agrocybe</taxon>
    </lineage>
</organism>
<reference evidence="3" key="1">
    <citation type="submission" date="2022-07" db="EMBL/GenBank/DDBJ databases">
        <title>Genome Sequence of Agrocybe chaxingu.</title>
        <authorList>
            <person name="Buettner E."/>
        </authorList>
    </citation>
    <scope>NUCLEOTIDE SEQUENCE</scope>
    <source>
        <strain evidence="3">MP-N11</strain>
    </source>
</reference>
<accession>A0A9W8K6W5</accession>
<sequence length="187" mass="20703">MTDDGKRRFSTLEYPVKWADRVFSSRATTEALLGPERETGNLTSHDYDAIVNFHSGGFVRRNLPLVLFLASSTGAALTIKRPKWSPLRRNLVVLGFGAGGWVFGAVNRITSYSKFLGSIENPAGFKKALYNIQNQVGVPLTGPVLVRPYQPSPDEIEEQDSTTGKRNNHPFIFKPFTQAKSSANTDQ</sequence>
<keyword evidence="4" id="KW-1185">Reference proteome</keyword>
<keyword evidence="2" id="KW-0812">Transmembrane</keyword>
<dbReference type="Proteomes" id="UP001148786">
    <property type="component" value="Unassembled WGS sequence"/>
</dbReference>
<evidence type="ECO:0000256" key="2">
    <source>
        <dbReference type="SAM" id="Phobius"/>
    </source>
</evidence>
<name>A0A9W8K6W5_9AGAR</name>
<dbReference type="AlphaFoldDB" id="A0A9W8K6W5"/>
<proteinExistence type="predicted"/>
<feature type="transmembrane region" description="Helical" evidence="2">
    <location>
        <begin position="91"/>
        <end position="109"/>
    </location>
</feature>
<evidence type="ECO:0000256" key="1">
    <source>
        <dbReference type="SAM" id="MobiDB-lite"/>
    </source>
</evidence>
<feature type="compositionally biased region" description="Polar residues" evidence="1">
    <location>
        <begin position="178"/>
        <end position="187"/>
    </location>
</feature>
<dbReference type="OrthoDB" id="3201807at2759"/>
<dbReference type="EMBL" id="JANKHO010000148">
    <property type="protein sequence ID" value="KAJ3514371.1"/>
    <property type="molecule type" value="Genomic_DNA"/>
</dbReference>
<keyword evidence="2" id="KW-1133">Transmembrane helix</keyword>
<keyword evidence="2" id="KW-0472">Membrane</keyword>
<protein>
    <submittedName>
        <fullName evidence="3">Uncharacterized protein</fullName>
    </submittedName>
</protein>
<comment type="caution">
    <text evidence="3">The sequence shown here is derived from an EMBL/GenBank/DDBJ whole genome shotgun (WGS) entry which is preliminary data.</text>
</comment>
<feature type="region of interest" description="Disordered" evidence="1">
    <location>
        <begin position="149"/>
        <end position="187"/>
    </location>
</feature>
<gene>
    <name evidence="3" type="ORF">NLJ89_g2414</name>
</gene>
<evidence type="ECO:0000313" key="3">
    <source>
        <dbReference type="EMBL" id="KAJ3514371.1"/>
    </source>
</evidence>
<evidence type="ECO:0000313" key="4">
    <source>
        <dbReference type="Proteomes" id="UP001148786"/>
    </source>
</evidence>